<evidence type="ECO:0000313" key="2">
    <source>
        <dbReference type="Proteomes" id="UP000287651"/>
    </source>
</evidence>
<sequence length="142" mass="15763">MNETISVLDLGSSLTITGRVVMSTGEMKSPVNPVKVEVMEMRSPAVTSRGGSVDDDIDLFLHWAFWMERRLVQLPWITTKVSSTDEVFNLVLQVVTLLDVVAVIMVEAIVMPSALLLWSGLHWVRSSEEAFLLDLEEDLSSG</sequence>
<organism evidence="1 2">
    <name type="scientific">Ensete ventricosum</name>
    <name type="common">Abyssinian banana</name>
    <name type="synonym">Musa ensete</name>
    <dbReference type="NCBI Taxonomy" id="4639"/>
    <lineage>
        <taxon>Eukaryota</taxon>
        <taxon>Viridiplantae</taxon>
        <taxon>Streptophyta</taxon>
        <taxon>Embryophyta</taxon>
        <taxon>Tracheophyta</taxon>
        <taxon>Spermatophyta</taxon>
        <taxon>Magnoliopsida</taxon>
        <taxon>Liliopsida</taxon>
        <taxon>Zingiberales</taxon>
        <taxon>Musaceae</taxon>
        <taxon>Ensete</taxon>
    </lineage>
</organism>
<protein>
    <submittedName>
        <fullName evidence="1">Uncharacterized protein</fullName>
    </submittedName>
</protein>
<comment type="caution">
    <text evidence="1">The sequence shown here is derived from an EMBL/GenBank/DDBJ whole genome shotgun (WGS) entry which is preliminary data.</text>
</comment>
<evidence type="ECO:0000313" key="1">
    <source>
        <dbReference type="EMBL" id="RRT66249.1"/>
    </source>
</evidence>
<dbReference type="Proteomes" id="UP000287651">
    <property type="component" value="Unassembled WGS sequence"/>
</dbReference>
<name>A0A426ZQG2_ENSVE</name>
<dbReference type="AlphaFoldDB" id="A0A426ZQG2"/>
<reference evidence="1 2" key="1">
    <citation type="journal article" date="2014" name="Agronomy (Basel)">
        <title>A Draft Genome Sequence for Ensete ventricosum, the Drought-Tolerant Tree Against Hunger.</title>
        <authorList>
            <person name="Harrison J."/>
            <person name="Moore K.A."/>
            <person name="Paszkiewicz K."/>
            <person name="Jones T."/>
            <person name="Grant M."/>
            <person name="Ambacheew D."/>
            <person name="Muzemil S."/>
            <person name="Studholme D.J."/>
        </authorList>
    </citation>
    <scope>NUCLEOTIDE SEQUENCE [LARGE SCALE GENOMIC DNA]</scope>
</reference>
<dbReference type="EMBL" id="AMZH03005501">
    <property type="protein sequence ID" value="RRT66249.1"/>
    <property type="molecule type" value="Genomic_DNA"/>
</dbReference>
<gene>
    <name evidence="1" type="ORF">B296_00040365</name>
</gene>
<accession>A0A426ZQG2</accession>
<proteinExistence type="predicted"/>